<dbReference type="AlphaFoldDB" id="A0A0T6B7E2"/>
<evidence type="ECO:0000313" key="5">
    <source>
        <dbReference type="Proteomes" id="UP000051574"/>
    </source>
</evidence>
<dbReference type="PANTHER" id="PTHR13261">
    <property type="entry name" value="BRCA2 AND CDKN1A INTERACTING PROTEIN"/>
    <property type="match status" value="1"/>
</dbReference>
<evidence type="ECO:0000313" key="4">
    <source>
        <dbReference type="EMBL" id="KRT82743.1"/>
    </source>
</evidence>
<feature type="region of interest" description="Disordered" evidence="3">
    <location>
        <begin position="1"/>
        <end position="26"/>
    </location>
</feature>
<proteinExistence type="inferred from homology"/>
<evidence type="ECO:0000256" key="3">
    <source>
        <dbReference type="SAM" id="MobiDB-lite"/>
    </source>
</evidence>
<comment type="similarity">
    <text evidence="1 2">Belongs to the BCP1 family.</text>
</comment>
<dbReference type="Pfam" id="PF13862">
    <property type="entry name" value="BCCIP"/>
    <property type="match status" value="1"/>
</dbReference>
<gene>
    <name evidence="4" type="ORF">AMK59_4698</name>
</gene>
<organism evidence="4 5">
    <name type="scientific">Oryctes borbonicus</name>
    <dbReference type="NCBI Taxonomy" id="1629725"/>
    <lineage>
        <taxon>Eukaryota</taxon>
        <taxon>Metazoa</taxon>
        <taxon>Ecdysozoa</taxon>
        <taxon>Arthropoda</taxon>
        <taxon>Hexapoda</taxon>
        <taxon>Insecta</taxon>
        <taxon>Pterygota</taxon>
        <taxon>Neoptera</taxon>
        <taxon>Endopterygota</taxon>
        <taxon>Coleoptera</taxon>
        <taxon>Polyphaga</taxon>
        <taxon>Scarabaeiformia</taxon>
        <taxon>Scarabaeidae</taxon>
        <taxon>Dynastinae</taxon>
        <taxon>Oryctes</taxon>
    </lineage>
</organism>
<name>A0A0T6B7E2_9SCAR</name>
<sequence>MAGPTKRRAVGKESESSENNSDEGSYTGQEMIQADFEGRNLEGQDFHGIKQLLQQLFLKAHIDVSQMTDMLIAQSGIGSVLKQSSDDSDDEEDNDMSDSLAVFGVTSVLNLSSHKETPCVQQFFSLVNDLSKKHAGTEIQDKISKISGCTKLGLLINERIVNIPAKISDPLLTALIAEVDRMRKKDSSYAFDYLIMICKLHKSKGDKGEIIFANGEEEIFAKEAEVSFEFNVSAESDTSVGGKWSDGDIEMIPYRRILFIEGDKFNNIVQQVKIYVS</sequence>
<dbReference type="EMBL" id="LJIG01009606">
    <property type="protein sequence ID" value="KRT82743.1"/>
    <property type="molecule type" value="Genomic_DNA"/>
</dbReference>
<dbReference type="PANTHER" id="PTHR13261:SF0">
    <property type="entry name" value="BRCA2 AND CDKN1A-INTERACTING PROTEIN"/>
    <property type="match status" value="1"/>
</dbReference>
<dbReference type="Proteomes" id="UP000051574">
    <property type="component" value="Unassembled WGS sequence"/>
</dbReference>
<dbReference type="PIRSF" id="PIRSF028983">
    <property type="entry name" value="BCP1"/>
    <property type="match status" value="1"/>
</dbReference>
<protein>
    <recommendedName>
        <fullName evidence="2">Protein BCCIP homolog</fullName>
    </recommendedName>
</protein>
<dbReference type="OrthoDB" id="27543at2759"/>
<evidence type="ECO:0000256" key="2">
    <source>
        <dbReference type="PIRNR" id="PIRNR028983"/>
    </source>
</evidence>
<dbReference type="GO" id="GO:0005634">
    <property type="term" value="C:nucleus"/>
    <property type="evidence" value="ECO:0007669"/>
    <property type="project" value="TreeGrafter"/>
</dbReference>
<reference evidence="4 5" key="1">
    <citation type="submission" date="2015-09" db="EMBL/GenBank/DDBJ databases">
        <title>Draft genome of the scarab beetle Oryctes borbonicus.</title>
        <authorList>
            <person name="Meyer J.M."/>
            <person name="Markov G.V."/>
            <person name="Baskaran P."/>
            <person name="Herrmann M."/>
            <person name="Sommer R.J."/>
            <person name="Roedelsperger C."/>
        </authorList>
    </citation>
    <scope>NUCLEOTIDE SEQUENCE [LARGE SCALE GENOMIC DNA]</scope>
    <source>
        <strain evidence="4">OB123</strain>
        <tissue evidence="4">Whole animal</tissue>
    </source>
</reference>
<dbReference type="InterPro" id="IPR025602">
    <property type="entry name" value="BCP1_family"/>
</dbReference>
<accession>A0A0T6B7E2</accession>
<comment type="caution">
    <text evidence="4">The sequence shown here is derived from an EMBL/GenBank/DDBJ whole genome shotgun (WGS) entry which is preliminary data.</text>
</comment>
<keyword evidence="5" id="KW-1185">Reference proteome</keyword>
<evidence type="ECO:0000256" key="1">
    <source>
        <dbReference type="ARBA" id="ARBA00006781"/>
    </source>
</evidence>